<dbReference type="Proteomes" id="UP000184532">
    <property type="component" value="Unassembled WGS sequence"/>
</dbReference>
<feature type="chain" id="PRO_5012115667" description="ABM domain-containing protein" evidence="1">
    <location>
        <begin position="23"/>
        <end position="235"/>
    </location>
</feature>
<name>A0A1M5LWM8_9FLAO</name>
<gene>
    <name evidence="2" type="ORF">SAMN04488116_2099</name>
</gene>
<evidence type="ECO:0000313" key="3">
    <source>
        <dbReference type="Proteomes" id="UP000184532"/>
    </source>
</evidence>
<protein>
    <recommendedName>
        <fullName evidence="4">ABM domain-containing protein</fullName>
    </recommendedName>
</protein>
<keyword evidence="1" id="KW-0732">Signal</keyword>
<organism evidence="2 3">
    <name type="scientific">Flagellimonas flava</name>
    <dbReference type="NCBI Taxonomy" id="570519"/>
    <lineage>
        <taxon>Bacteria</taxon>
        <taxon>Pseudomonadati</taxon>
        <taxon>Bacteroidota</taxon>
        <taxon>Flavobacteriia</taxon>
        <taxon>Flavobacteriales</taxon>
        <taxon>Flavobacteriaceae</taxon>
        <taxon>Flagellimonas</taxon>
    </lineage>
</organism>
<dbReference type="RefSeq" id="WP_073179244.1">
    <property type="nucleotide sequence ID" value="NZ_FQWL01000003.1"/>
</dbReference>
<accession>A0A1M5LWM8</accession>
<keyword evidence="3" id="KW-1185">Reference proteome</keyword>
<evidence type="ECO:0008006" key="4">
    <source>
        <dbReference type="Google" id="ProtNLM"/>
    </source>
</evidence>
<evidence type="ECO:0000256" key="1">
    <source>
        <dbReference type="SAM" id="SignalP"/>
    </source>
</evidence>
<reference evidence="3" key="1">
    <citation type="submission" date="2016-11" db="EMBL/GenBank/DDBJ databases">
        <authorList>
            <person name="Varghese N."/>
            <person name="Submissions S."/>
        </authorList>
    </citation>
    <scope>NUCLEOTIDE SEQUENCE [LARGE SCALE GENOMIC DNA]</scope>
    <source>
        <strain evidence="3">DSM 22638</strain>
    </source>
</reference>
<sequence length="235" mass="27150">MKSFRLHLTSVFVLSFSLFSFGQDDLATYNLKKGEAFDILLISTKPNSKEAFKEYREKAFPVAVEMGYSFLPGFNISEILKGSLSPKGMIMGKWKSIALREKFLAEIDSRVPNFHEMRSQIWSFFTVTYYEVPTDISFQLDSKKVIVATAFWKKEKTPSKLDTYLTRFKSGVKKTGGTLKLELVQGKSPSGYYYNPDYMIIAQWDSREEFETFQKENLKIDGDFVKDINQFILSK</sequence>
<feature type="signal peptide" evidence="1">
    <location>
        <begin position="1"/>
        <end position="22"/>
    </location>
</feature>
<dbReference type="EMBL" id="FQWL01000003">
    <property type="protein sequence ID" value="SHG68773.1"/>
    <property type="molecule type" value="Genomic_DNA"/>
</dbReference>
<evidence type="ECO:0000313" key="2">
    <source>
        <dbReference type="EMBL" id="SHG68773.1"/>
    </source>
</evidence>
<proteinExistence type="predicted"/>
<dbReference type="AlphaFoldDB" id="A0A1M5LWM8"/>
<dbReference type="STRING" id="570519.SAMN04488116_2099"/>
<dbReference type="OrthoDB" id="1159279at2"/>